<evidence type="ECO:0000256" key="7">
    <source>
        <dbReference type="ARBA" id="ARBA00023136"/>
    </source>
</evidence>
<feature type="domain" description="G-protein coupled receptors family 2 profile 1" evidence="12">
    <location>
        <begin position="16"/>
        <end position="108"/>
    </location>
</feature>
<dbReference type="InterPro" id="IPR001879">
    <property type="entry name" value="GPCR_2_extracellular_dom"/>
</dbReference>
<evidence type="ECO:0000313" key="15">
    <source>
        <dbReference type="Proteomes" id="UP001634394"/>
    </source>
</evidence>
<dbReference type="Proteomes" id="UP001634394">
    <property type="component" value="Unassembled WGS sequence"/>
</dbReference>
<dbReference type="Pfam" id="PF00002">
    <property type="entry name" value="7tm_2"/>
    <property type="match status" value="1"/>
</dbReference>
<reference evidence="14 15" key="1">
    <citation type="submission" date="2024-11" db="EMBL/GenBank/DDBJ databases">
        <title>Chromosome-level genome assembly of the freshwater bivalve Anodonta woodiana.</title>
        <authorList>
            <person name="Chen X."/>
        </authorList>
    </citation>
    <scope>NUCLEOTIDE SEQUENCE [LARGE SCALE GENOMIC DNA]</scope>
    <source>
        <strain evidence="14">MN2024</strain>
        <tissue evidence="14">Gills</tissue>
    </source>
</reference>
<dbReference type="InterPro" id="IPR017983">
    <property type="entry name" value="GPCR_2_secretin-like_CS"/>
</dbReference>
<keyword evidence="4 11" id="KW-0812">Transmembrane</keyword>
<feature type="transmembrane region" description="Helical" evidence="11">
    <location>
        <begin position="306"/>
        <end position="327"/>
    </location>
</feature>
<evidence type="ECO:0000256" key="2">
    <source>
        <dbReference type="ARBA" id="ARBA00005314"/>
    </source>
</evidence>
<accession>A0ABD3T4R4</accession>
<evidence type="ECO:0000256" key="8">
    <source>
        <dbReference type="ARBA" id="ARBA00023170"/>
    </source>
</evidence>
<comment type="caution">
    <text evidence="14">The sequence shown here is derived from an EMBL/GenBank/DDBJ whole genome shotgun (WGS) entry which is preliminary data.</text>
</comment>
<gene>
    <name evidence="14" type="ORF">ACJMK2_023381</name>
</gene>
<keyword evidence="7 11" id="KW-0472">Membrane</keyword>
<proteinExistence type="inferred from homology"/>
<keyword evidence="9" id="KW-0325">Glycoprotein</keyword>
<dbReference type="PANTHER" id="PTHR45620">
    <property type="entry name" value="PDF RECEPTOR-LIKE PROTEIN-RELATED"/>
    <property type="match status" value="1"/>
</dbReference>
<comment type="similarity">
    <text evidence="2">Belongs to the G-protein coupled receptor 2 family.</text>
</comment>
<dbReference type="PROSITE" id="PS50261">
    <property type="entry name" value="G_PROTEIN_RECEP_F2_4"/>
    <property type="match status" value="1"/>
</dbReference>
<dbReference type="Gene3D" id="1.20.1070.10">
    <property type="entry name" value="Rhodopsin 7-helix transmembrane proteins"/>
    <property type="match status" value="1"/>
</dbReference>
<evidence type="ECO:0000259" key="13">
    <source>
        <dbReference type="PROSITE" id="PS50261"/>
    </source>
</evidence>
<dbReference type="InterPro" id="IPR000832">
    <property type="entry name" value="GPCR_2_secretin-like"/>
</dbReference>
<evidence type="ECO:0000256" key="10">
    <source>
        <dbReference type="ARBA" id="ARBA00023224"/>
    </source>
</evidence>
<evidence type="ECO:0000313" key="14">
    <source>
        <dbReference type="EMBL" id="KAL3831653.1"/>
    </source>
</evidence>
<dbReference type="InterPro" id="IPR036445">
    <property type="entry name" value="GPCR_2_extracell_dom_sf"/>
</dbReference>
<dbReference type="GO" id="GO:0005886">
    <property type="term" value="C:plasma membrane"/>
    <property type="evidence" value="ECO:0007669"/>
    <property type="project" value="UniProtKB-SubCell"/>
</dbReference>
<dbReference type="InterPro" id="IPR050332">
    <property type="entry name" value="GPCR_2"/>
</dbReference>
<evidence type="ECO:0000256" key="4">
    <source>
        <dbReference type="ARBA" id="ARBA00022692"/>
    </source>
</evidence>
<dbReference type="PRINTS" id="PR00249">
    <property type="entry name" value="GPCRSECRETIN"/>
</dbReference>
<evidence type="ECO:0000256" key="6">
    <source>
        <dbReference type="ARBA" id="ARBA00023040"/>
    </source>
</evidence>
<sequence length="476" mass="54067">MTLSLPDSPAVNVPDNSEKKYENNPPMIVLYMTSNGIYCNATWDTILCWPAARAGTTVRLSCPPLPGLDTTKYGYRTCSPDGRWEGKIQGDYSNLRGYTNYTNCYTPEAYEVYKKFFLTKTPAEIQTMRDIVSGTRTMEIVGLWLSLVTCLLSLFIFSYFRSLRCHRTRIHRNLFVALIVQISVRLIVYVDQFVARLKGGEVGGAISGGTGAIYDTPVLCETLYSLLEYTKTVTFMWMLIEGVYLHNMIAVSVFSKKPNYVVFYAAGWGFPVLVTLAWVVIMAIKYKTKCWFPYYFLPYIWILEVPRIAVILVNLLFLLNIIRVLVLKLQDSHNNEAQVVKVRKAIKAALLLLPLLGITNFVVMIEAPTDDVLKFGVWSYSSHFLVSFQGSIISVLYCFLNGEVQMVFSKRWERFLQTRMVHSSSLRRMSRSLSMFTSFTEVPQNQYICCGGGSSGSGVFTQRPVMTRSRNSQVPL</sequence>
<name>A0ABD3T4R4_SINWO</name>
<dbReference type="Gene3D" id="4.10.1240.10">
    <property type="entry name" value="GPCR, family 2, extracellular hormone receptor domain"/>
    <property type="match status" value="1"/>
</dbReference>
<keyword evidence="8" id="KW-0675">Receptor</keyword>
<feature type="transmembrane region" description="Helical" evidence="11">
    <location>
        <begin position="348"/>
        <end position="365"/>
    </location>
</feature>
<evidence type="ECO:0000256" key="11">
    <source>
        <dbReference type="SAM" id="Phobius"/>
    </source>
</evidence>
<dbReference type="PROSITE" id="PS00649">
    <property type="entry name" value="G_PROTEIN_RECEP_F2_1"/>
    <property type="match status" value="1"/>
</dbReference>
<dbReference type="Pfam" id="PF02793">
    <property type="entry name" value="HRM"/>
    <property type="match status" value="1"/>
</dbReference>
<feature type="transmembrane region" description="Helical" evidence="11">
    <location>
        <begin position="377"/>
        <end position="400"/>
    </location>
</feature>
<organism evidence="14 15">
    <name type="scientific">Sinanodonta woodiana</name>
    <name type="common">Chinese pond mussel</name>
    <name type="synonym">Anodonta woodiana</name>
    <dbReference type="NCBI Taxonomy" id="1069815"/>
    <lineage>
        <taxon>Eukaryota</taxon>
        <taxon>Metazoa</taxon>
        <taxon>Spiralia</taxon>
        <taxon>Lophotrochozoa</taxon>
        <taxon>Mollusca</taxon>
        <taxon>Bivalvia</taxon>
        <taxon>Autobranchia</taxon>
        <taxon>Heteroconchia</taxon>
        <taxon>Palaeoheterodonta</taxon>
        <taxon>Unionida</taxon>
        <taxon>Unionoidea</taxon>
        <taxon>Unionidae</taxon>
        <taxon>Unioninae</taxon>
        <taxon>Sinanodonta</taxon>
    </lineage>
</organism>
<evidence type="ECO:0000256" key="9">
    <source>
        <dbReference type="ARBA" id="ARBA00023180"/>
    </source>
</evidence>
<feature type="domain" description="G-protein coupled receptors family 2 profile 2" evidence="13">
    <location>
        <begin position="135"/>
        <end position="401"/>
    </location>
</feature>
<dbReference type="PANTHER" id="PTHR45620:SF17">
    <property type="entry name" value="PDF RECEPTOR"/>
    <property type="match status" value="1"/>
</dbReference>
<feature type="transmembrane region" description="Helical" evidence="11">
    <location>
        <begin position="141"/>
        <end position="160"/>
    </location>
</feature>
<evidence type="ECO:0000256" key="1">
    <source>
        <dbReference type="ARBA" id="ARBA00004651"/>
    </source>
</evidence>
<keyword evidence="5 11" id="KW-1133">Transmembrane helix</keyword>
<dbReference type="GO" id="GO:0004930">
    <property type="term" value="F:G protein-coupled receptor activity"/>
    <property type="evidence" value="ECO:0007669"/>
    <property type="project" value="UniProtKB-KW"/>
</dbReference>
<keyword evidence="10" id="KW-0807">Transducer</keyword>
<feature type="transmembrane region" description="Helical" evidence="11">
    <location>
        <begin position="172"/>
        <end position="190"/>
    </location>
</feature>
<feature type="transmembrane region" description="Helical" evidence="11">
    <location>
        <begin position="235"/>
        <end position="254"/>
    </location>
</feature>
<dbReference type="EMBL" id="JBJQND010000019">
    <property type="protein sequence ID" value="KAL3831653.1"/>
    <property type="molecule type" value="Genomic_DNA"/>
</dbReference>
<evidence type="ECO:0000259" key="12">
    <source>
        <dbReference type="PROSITE" id="PS50227"/>
    </source>
</evidence>
<dbReference type="AlphaFoldDB" id="A0ABD3T4R4"/>
<dbReference type="SMART" id="SM00008">
    <property type="entry name" value="HormR"/>
    <property type="match status" value="1"/>
</dbReference>
<protein>
    <submittedName>
        <fullName evidence="14">Uncharacterized protein</fullName>
    </submittedName>
</protein>
<dbReference type="SUPFAM" id="SSF111418">
    <property type="entry name" value="Hormone receptor domain"/>
    <property type="match status" value="1"/>
</dbReference>
<evidence type="ECO:0000256" key="5">
    <source>
        <dbReference type="ARBA" id="ARBA00022989"/>
    </source>
</evidence>
<keyword evidence="6" id="KW-0297">G-protein coupled receptor</keyword>
<dbReference type="PROSITE" id="PS50227">
    <property type="entry name" value="G_PROTEIN_RECEP_F2_3"/>
    <property type="match status" value="1"/>
</dbReference>
<evidence type="ECO:0000256" key="3">
    <source>
        <dbReference type="ARBA" id="ARBA00022475"/>
    </source>
</evidence>
<keyword evidence="3" id="KW-1003">Cell membrane</keyword>
<dbReference type="InterPro" id="IPR017981">
    <property type="entry name" value="GPCR_2-like_7TM"/>
</dbReference>
<keyword evidence="15" id="KW-1185">Reference proteome</keyword>
<feature type="transmembrane region" description="Helical" evidence="11">
    <location>
        <begin position="261"/>
        <end position="286"/>
    </location>
</feature>
<comment type="subcellular location">
    <subcellularLocation>
        <location evidence="1">Cell membrane</location>
        <topology evidence="1">Multi-pass membrane protein</topology>
    </subcellularLocation>
</comment>